<dbReference type="InterPro" id="IPR036249">
    <property type="entry name" value="Thioredoxin-like_sf"/>
</dbReference>
<dbReference type="Gene3D" id="2.60.120.1020">
    <property type="entry name" value="Peptide N glycanase, PAW domain"/>
    <property type="match status" value="1"/>
</dbReference>
<proteinExistence type="inferred from homology"/>
<gene>
    <name evidence="4" type="ORF">TCNE_LOCUS6454</name>
</gene>
<dbReference type="Proteomes" id="UP000050794">
    <property type="component" value="Unassembled WGS sequence"/>
</dbReference>
<dbReference type="Gene3D" id="2.20.25.10">
    <property type="match status" value="1"/>
</dbReference>
<dbReference type="SMART" id="SM00613">
    <property type="entry name" value="PAW"/>
    <property type="match status" value="1"/>
</dbReference>
<dbReference type="Pfam" id="PF00085">
    <property type="entry name" value="Thioredoxin"/>
    <property type="match status" value="1"/>
</dbReference>
<evidence type="ECO:0000313" key="6">
    <source>
        <dbReference type="WBParaSite" id="TCNE_0000645401-mRNA-1"/>
    </source>
</evidence>
<dbReference type="GO" id="GO:0005829">
    <property type="term" value="C:cytosol"/>
    <property type="evidence" value="ECO:0007669"/>
    <property type="project" value="TreeGrafter"/>
</dbReference>
<sequence>MVLLITDDYSLSAHLSDAGNKLVVIDFYADWCGPCRYIAPIFERFAEQYTEAFFIKVNVDVCRQTSALYGVQAMPTFVFVKNNQEVDRLMGADASELERKIVRHITTNAATSADSQKVATLEERQFLEKFVYYSQMMQKYEDEVAQTLAVSVMPSEQLKEKSIRCGTVDQFELLRNLLSWFKTEFFHWVDTPTCESCGTVTLSSSRTNGMPTEEEKEFGANRVEVYVCKRCLREVRFPRYNDPTKLLETRCESLKEGSLWRMGKLFRVMLPGASVGNSVSVLSKVNFILRQQRDSSVFSRWIYDKSDHVWCEVWVNDMDRWVHCDPCENVIDTPLLYEKGWGKKLSYVIAFGNDHVRDVTWRYTFDHLEVVKRRTACREAVLRNFIKKLNARYERLMSVERKTEMDQRYLKELIEFLSPNMQLRLNNEAERQGRTTGAAEWREARRELGAASKSCTTSVILRPNDNELAAKFLRMEYNCAKNEYKRGDNVVRGWESLINKHKDVFRKEETDKDVAYLCRKEGKPAGELCWSFDLEGLSIKTFSVQLKGIAKYEGGNVTVSVCCGDMCNILPESGELTLNSLKDGRVDVKVMFTGGKGQLAWQHAQLFRSELNSLEPGLIVIVQLH</sequence>
<comment type="similarity">
    <text evidence="1">Belongs to the transglutaminase-like superfamily. PNGase family.</text>
</comment>
<evidence type="ECO:0000259" key="3">
    <source>
        <dbReference type="PROSITE" id="PS51398"/>
    </source>
</evidence>
<dbReference type="Pfam" id="PF04721">
    <property type="entry name" value="PAW"/>
    <property type="match status" value="1"/>
</dbReference>
<evidence type="ECO:0000313" key="5">
    <source>
        <dbReference type="Proteomes" id="UP000050794"/>
    </source>
</evidence>
<dbReference type="InterPro" id="IPR038680">
    <property type="entry name" value="PAW_sf"/>
</dbReference>
<accession>A0A183UD84</accession>
<dbReference type="WBParaSite" id="TCNE_0000645401-mRNA-1">
    <property type="protein sequence ID" value="TCNE_0000645401-mRNA-1"/>
    <property type="gene ID" value="TCNE_0000645401"/>
</dbReference>
<dbReference type="PRINTS" id="PR00421">
    <property type="entry name" value="THIOREDOXIN"/>
</dbReference>
<dbReference type="InterPro" id="IPR006588">
    <property type="entry name" value="Peptide_N_glycanase_PAW_dom"/>
</dbReference>
<dbReference type="GO" id="GO:0000224">
    <property type="term" value="F:peptide-N4-(N-acetyl-beta-glucosaminyl)asparagine amidase activity"/>
    <property type="evidence" value="ECO:0007669"/>
    <property type="project" value="TreeGrafter"/>
</dbReference>
<evidence type="ECO:0000313" key="4">
    <source>
        <dbReference type="EMBL" id="VDM37775.1"/>
    </source>
</evidence>
<dbReference type="InterPro" id="IPR013766">
    <property type="entry name" value="Thioredoxin_domain"/>
</dbReference>
<dbReference type="AlphaFoldDB" id="A0A183UD84"/>
<reference evidence="6" key="1">
    <citation type="submission" date="2016-06" db="UniProtKB">
        <authorList>
            <consortium name="WormBaseParasite"/>
        </authorList>
    </citation>
    <scope>IDENTIFICATION</scope>
</reference>
<feature type="domain" description="PAW" evidence="3">
    <location>
        <begin position="430"/>
        <end position="625"/>
    </location>
</feature>
<dbReference type="SUPFAM" id="SSF52833">
    <property type="entry name" value="Thioredoxin-like"/>
    <property type="match status" value="1"/>
</dbReference>
<feature type="domain" description="Thioredoxin" evidence="2">
    <location>
        <begin position="1"/>
        <end position="106"/>
    </location>
</feature>
<dbReference type="PROSITE" id="PS51352">
    <property type="entry name" value="THIOREDOXIN_2"/>
    <property type="match status" value="1"/>
</dbReference>
<keyword evidence="5" id="KW-1185">Reference proteome</keyword>
<dbReference type="EMBL" id="UYWY01019497">
    <property type="protein sequence ID" value="VDM37775.1"/>
    <property type="molecule type" value="Genomic_DNA"/>
</dbReference>
<dbReference type="CDD" id="cd02947">
    <property type="entry name" value="TRX_family"/>
    <property type="match status" value="1"/>
</dbReference>
<evidence type="ECO:0000256" key="1">
    <source>
        <dbReference type="PROSITE-ProRule" id="PRU00731"/>
    </source>
</evidence>
<evidence type="ECO:0000259" key="2">
    <source>
        <dbReference type="PROSITE" id="PS51352"/>
    </source>
</evidence>
<dbReference type="Gene3D" id="3.40.30.10">
    <property type="entry name" value="Glutaredoxin"/>
    <property type="match status" value="1"/>
</dbReference>
<dbReference type="Gene3D" id="3.10.620.30">
    <property type="match status" value="2"/>
</dbReference>
<dbReference type="InterPro" id="IPR017937">
    <property type="entry name" value="Thioredoxin_CS"/>
</dbReference>
<dbReference type="GO" id="GO:0006516">
    <property type="term" value="P:glycoprotein catabolic process"/>
    <property type="evidence" value="ECO:0007669"/>
    <property type="project" value="InterPro"/>
</dbReference>
<dbReference type="SUPFAM" id="SSF54001">
    <property type="entry name" value="Cysteine proteinases"/>
    <property type="match status" value="1"/>
</dbReference>
<dbReference type="InterPro" id="IPR008979">
    <property type="entry name" value="Galactose-bd-like_sf"/>
</dbReference>
<organism evidence="5 6">
    <name type="scientific">Toxocara canis</name>
    <name type="common">Canine roundworm</name>
    <dbReference type="NCBI Taxonomy" id="6265"/>
    <lineage>
        <taxon>Eukaryota</taxon>
        <taxon>Metazoa</taxon>
        <taxon>Ecdysozoa</taxon>
        <taxon>Nematoda</taxon>
        <taxon>Chromadorea</taxon>
        <taxon>Rhabditida</taxon>
        <taxon>Spirurina</taxon>
        <taxon>Ascaridomorpha</taxon>
        <taxon>Ascaridoidea</taxon>
        <taxon>Toxocaridae</taxon>
        <taxon>Toxocara</taxon>
    </lineage>
</organism>
<dbReference type="PANTHER" id="PTHR12143:SF19">
    <property type="entry name" value="PEPTIDE-N(4)-(N-ACETYL-BETA-GLUCOSAMINYL)ASPARAGINE AMIDASE"/>
    <property type="match status" value="1"/>
</dbReference>
<dbReference type="PROSITE" id="PS00194">
    <property type="entry name" value="THIOREDOXIN_1"/>
    <property type="match status" value="1"/>
</dbReference>
<dbReference type="Pfam" id="PF03835">
    <property type="entry name" value="Rad4"/>
    <property type="match status" value="1"/>
</dbReference>
<dbReference type="InterPro" id="IPR038765">
    <property type="entry name" value="Papain-like_cys_pep_sf"/>
</dbReference>
<reference evidence="4 5" key="2">
    <citation type="submission" date="2018-11" db="EMBL/GenBank/DDBJ databases">
        <authorList>
            <consortium name="Pathogen Informatics"/>
        </authorList>
    </citation>
    <scope>NUCLEOTIDE SEQUENCE [LARGE SCALE GENOMIC DNA]</scope>
</reference>
<name>A0A183UD84_TOXCA</name>
<protein>
    <submittedName>
        <fullName evidence="6">Peptide:N-glycanase</fullName>
    </submittedName>
</protein>
<dbReference type="GO" id="GO:0005634">
    <property type="term" value="C:nucleus"/>
    <property type="evidence" value="ECO:0007669"/>
    <property type="project" value="TreeGrafter"/>
</dbReference>
<dbReference type="SUPFAM" id="SSF49785">
    <property type="entry name" value="Galactose-binding domain-like"/>
    <property type="match status" value="1"/>
</dbReference>
<dbReference type="PROSITE" id="PS51398">
    <property type="entry name" value="PAW"/>
    <property type="match status" value="1"/>
</dbReference>
<dbReference type="InterPro" id="IPR018325">
    <property type="entry name" value="Rad4/PNGase_transGLS-fold"/>
</dbReference>
<dbReference type="PANTHER" id="PTHR12143">
    <property type="entry name" value="PEPTIDE N-GLYCANASE PNGASE -RELATED"/>
    <property type="match status" value="1"/>
</dbReference>
<dbReference type="InterPro" id="IPR050883">
    <property type="entry name" value="PNGase"/>
</dbReference>